<reference evidence="1 2" key="1">
    <citation type="submission" date="2016-12" db="EMBL/GenBank/DDBJ databases">
        <authorList>
            <person name="Song W.-J."/>
            <person name="Kurnit D.M."/>
        </authorList>
    </citation>
    <scope>NUCLEOTIDE SEQUENCE [LARGE SCALE GENOMIC DNA]</scope>
    <source>
        <strain evidence="1 2">CECT 9026</strain>
    </source>
</reference>
<dbReference type="AlphaFoldDB" id="A0A1N6M6F4"/>
<dbReference type="RefSeq" id="WP_074373540.1">
    <property type="nucleotide sequence ID" value="NZ_AP024907.1"/>
</dbReference>
<proteinExistence type="predicted"/>
<protein>
    <submittedName>
        <fullName evidence="1">Uncharacterized protein</fullName>
    </submittedName>
</protein>
<dbReference type="OrthoDB" id="9910026at2"/>
<dbReference type="SUPFAM" id="SSF69279">
    <property type="entry name" value="Phage tail proteins"/>
    <property type="match status" value="1"/>
</dbReference>
<evidence type="ECO:0000313" key="2">
    <source>
        <dbReference type="Proteomes" id="UP000184774"/>
    </source>
</evidence>
<dbReference type="Gene3D" id="2.30.110.50">
    <property type="match status" value="1"/>
</dbReference>
<dbReference type="EMBL" id="FSSB01000017">
    <property type="protein sequence ID" value="SIO95009.1"/>
    <property type="molecule type" value="Genomic_DNA"/>
</dbReference>
<name>A0A1N6M6F4_9VIBR</name>
<evidence type="ECO:0000313" key="1">
    <source>
        <dbReference type="EMBL" id="SIO95009.1"/>
    </source>
</evidence>
<gene>
    <name evidence="1" type="ORF">VSP9026_02747</name>
</gene>
<accession>A0A1N6M6F4</accession>
<sequence length="126" mass="14287">MDEGYAAYNTTQFIMATLEFRLTIDGVNDETLVVRNYQGIESISDSVDDQGQPVYGYRYTIDIASRNSDLSFEQMVDSSALLEVLRDQEVVQKVHGIIRNFSRGDTGHDLRKSALKLCTDRFLVPK</sequence>
<organism evidence="1 2">
    <name type="scientific">Vibrio spartinae</name>
    <dbReference type="NCBI Taxonomy" id="1918945"/>
    <lineage>
        <taxon>Bacteria</taxon>
        <taxon>Pseudomonadati</taxon>
        <taxon>Pseudomonadota</taxon>
        <taxon>Gammaproteobacteria</taxon>
        <taxon>Vibrionales</taxon>
        <taxon>Vibrionaceae</taxon>
        <taxon>Vibrio</taxon>
    </lineage>
</organism>
<dbReference type="Proteomes" id="UP000184774">
    <property type="component" value="Unassembled WGS sequence"/>
</dbReference>